<dbReference type="RefSeq" id="WP_148352379.1">
    <property type="nucleotide sequence ID" value="NZ_JBHSBF010000012.1"/>
</dbReference>
<dbReference type="Proteomes" id="UP000322634">
    <property type="component" value="Unassembled WGS sequence"/>
</dbReference>
<dbReference type="EMBL" id="VSFF01000009">
    <property type="protein sequence ID" value="TYC12439.1"/>
    <property type="molecule type" value="Genomic_DNA"/>
</dbReference>
<proteinExistence type="predicted"/>
<evidence type="ECO:0000313" key="2">
    <source>
        <dbReference type="Proteomes" id="UP000322634"/>
    </source>
</evidence>
<sequence length="74" mass="8013">MKDEAVALLLLGHLFPGWTIAKERDGGWSASRRVSSGDLDGLLERLTAADPRAARRAVRLLSACEVRPDGDNDP</sequence>
<organism evidence="1 2">
    <name type="scientific">Actinomadura syzygii</name>
    <dbReference type="NCBI Taxonomy" id="1427538"/>
    <lineage>
        <taxon>Bacteria</taxon>
        <taxon>Bacillati</taxon>
        <taxon>Actinomycetota</taxon>
        <taxon>Actinomycetes</taxon>
        <taxon>Streptosporangiales</taxon>
        <taxon>Thermomonosporaceae</taxon>
        <taxon>Actinomadura</taxon>
    </lineage>
</organism>
<reference evidence="1 2" key="1">
    <citation type="submission" date="2019-08" db="EMBL/GenBank/DDBJ databases">
        <title>Actinomadura sp. nov. CYP1-5 isolated from mountain soil.</title>
        <authorList>
            <person name="Songsumanus A."/>
            <person name="Kuncharoen N."/>
            <person name="Kudo T."/>
            <person name="Yuki M."/>
            <person name="Igarashi Y."/>
            <person name="Tanasupawat S."/>
        </authorList>
    </citation>
    <scope>NUCLEOTIDE SEQUENCE [LARGE SCALE GENOMIC DNA]</scope>
    <source>
        <strain evidence="1 2">GKU157</strain>
    </source>
</reference>
<keyword evidence="2" id="KW-1185">Reference proteome</keyword>
<accession>A0A5D0U614</accession>
<dbReference type="AlphaFoldDB" id="A0A5D0U614"/>
<gene>
    <name evidence="1" type="ORF">FXF65_24650</name>
</gene>
<evidence type="ECO:0000313" key="1">
    <source>
        <dbReference type="EMBL" id="TYC12439.1"/>
    </source>
</evidence>
<protein>
    <submittedName>
        <fullName evidence="1">Uncharacterized protein</fullName>
    </submittedName>
</protein>
<name>A0A5D0U614_9ACTN</name>
<dbReference type="OrthoDB" id="3483688at2"/>
<comment type="caution">
    <text evidence="1">The sequence shown here is derived from an EMBL/GenBank/DDBJ whole genome shotgun (WGS) entry which is preliminary data.</text>
</comment>